<protein>
    <recommendedName>
        <fullName evidence="3">Transposase</fullName>
    </recommendedName>
</protein>
<evidence type="ECO:0000313" key="2">
    <source>
        <dbReference type="Proteomes" id="UP000002772"/>
    </source>
</evidence>
<accession>F8N7W5</accession>
<reference evidence="2" key="1">
    <citation type="journal article" date="2011" name="Stand. Genomic Sci.">
        <title>Non-contiguous finished genome sequence of the opportunistic oral pathogen Prevotella multisaccharivorax type strain (PPPA20).</title>
        <authorList>
            <person name="Pati A."/>
            <person name="Gronow S."/>
            <person name="Lu M."/>
            <person name="Lapidus A."/>
            <person name="Nolan M."/>
            <person name="Lucas S."/>
            <person name="Hammon N."/>
            <person name="Deshpande S."/>
            <person name="Cheng J.F."/>
            <person name="Tapia R."/>
            <person name="Han C."/>
            <person name="Goodwin L."/>
            <person name="Pitluck S."/>
            <person name="Liolios K."/>
            <person name="Pagani I."/>
            <person name="Mavromatis K."/>
            <person name="Mikhailova N."/>
            <person name="Huntemann M."/>
            <person name="Chen A."/>
            <person name="Palaniappan K."/>
            <person name="Land M."/>
            <person name="Hauser L."/>
            <person name="Detter J.C."/>
            <person name="Brambilla E.M."/>
            <person name="Rohde M."/>
            <person name="Goker M."/>
            <person name="Woyke T."/>
            <person name="Bristow J."/>
            <person name="Eisen J.A."/>
            <person name="Markowitz V."/>
            <person name="Hugenholtz P."/>
            <person name="Kyrpides N.C."/>
            <person name="Klenk H.P."/>
            <person name="Ivanova N."/>
        </authorList>
    </citation>
    <scope>NUCLEOTIDE SEQUENCE [LARGE SCALE GENOMIC DNA]</scope>
    <source>
        <strain evidence="2">DSM 17128</strain>
    </source>
</reference>
<keyword evidence="2" id="KW-1185">Reference proteome</keyword>
<evidence type="ECO:0000313" key="1">
    <source>
        <dbReference type="EMBL" id="EGN57511.1"/>
    </source>
</evidence>
<dbReference type="HOGENOM" id="CLU_2488705_0_0_10"/>
<dbReference type="AlphaFoldDB" id="F8N7W5"/>
<gene>
    <name evidence="1" type="ORF">Premu_2120</name>
</gene>
<organism evidence="1 2">
    <name type="scientific">Hallella multisaccharivorax DSM 17128</name>
    <dbReference type="NCBI Taxonomy" id="688246"/>
    <lineage>
        <taxon>Bacteria</taxon>
        <taxon>Pseudomonadati</taxon>
        <taxon>Bacteroidota</taxon>
        <taxon>Bacteroidia</taxon>
        <taxon>Bacteroidales</taxon>
        <taxon>Prevotellaceae</taxon>
        <taxon>Hallella</taxon>
    </lineage>
</organism>
<dbReference type="EMBL" id="GL945017">
    <property type="protein sequence ID" value="EGN57511.1"/>
    <property type="molecule type" value="Genomic_DNA"/>
</dbReference>
<evidence type="ECO:0008006" key="3">
    <source>
        <dbReference type="Google" id="ProtNLM"/>
    </source>
</evidence>
<dbReference type="Proteomes" id="UP000002772">
    <property type="component" value="Unassembled WGS sequence"/>
</dbReference>
<proteinExistence type="predicted"/>
<feature type="non-terminal residue" evidence="1">
    <location>
        <position position="1"/>
    </location>
</feature>
<name>F8N7W5_9BACT</name>
<sequence>EELKDYICRKSPNLTCYALRHELKLRISSNRVEKANDLVVAMRQKHNGMAWSEKGSSALAVITASMINGEIEEWITKQKISYRMVG</sequence>
<dbReference type="RefSeq" id="WP_007575123.1">
    <property type="nucleotide sequence ID" value="NZ_GL945017.1"/>
</dbReference>